<dbReference type="PANTHER" id="PTHR43790">
    <property type="entry name" value="CARBOHYDRATE TRANSPORT ATP-BINDING PROTEIN MG119-RELATED"/>
    <property type="match status" value="1"/>
</dbReference>
<evidence type="ECO:0000256" key="7">
    <source>
        <dbReference type="ARBA" id="ARBA00022737"/>
    </source>
</evidence>
<dbReference type="InterPro" id="IPR027417">
    <property type="entry name" value="P-loop_NTPase"/>
</dbReference>
<keyword evidence="11" id="KW-0472">Membrane</keyword>
<dbReference type="GO" id="GO:0005886">
    <property type="term" value="C:plasma membrane"/>
    <property type="evidence" value="ECO:0007669"/>
    <property type="project" value="UniProtKB-SubCell"/>
</dbReference>
<evidence type="ECO:0000256" key="10">
    <source>
        <dbReference type="ARBA" id="ARBA00022967"/>
    </source>
</evidence>
<dbReference type="RefSeq" id="WP_184850282.1">
    <property type="nucleotide sequence ID" value="NZ_JABZEH010000001.1"/>
</dbReference>
<organism evidence="13 14">
    <name type="scientific">Ralstonia solanacearum</name>
    <name type="common">Pseudomonas solanacearum</name>
    <dbReference type="NCBI Taxonomy" id="305"/>
    <lineage>
        <taxon>Bacteria</taxon>
        <taxon>Pseudomonadati</taxon>
        <taxon>Pseudomonadota</taxon>
        <taxon>Betaproteobacteria</taxon>
        <taxon>Burkholderiales</taxon>
        <taxon>Burkholderiaceae</taxon>
        <taxon>Ralstonia</taxon>
        <taxon>Ralstonia solanacearum species complex</taxon>
    </lineage>
</organism>
<evidence type="ECO:0000256" key="2">
    <source>
        <dbReference type="ARBA" id="ARBA00004533"/>
    </source>
</evidence>
<evidence type="ECO:0000256" key="6">
    <source>
        <dbReference type="ARBA" id="ARBA00022597"/>
    </source>
</evidence>
<evidence type="ECO:0000256" key="8">
    <source>
        <dbReference type="ARBA" id="ARBA00022741"/>
    </source>
</evidence>
<dbReference type="SMART" id="SM00382">
    <property type="entry name" value="AAA"/>
    <property type="match status" value="2"/>
</dbReference>
<dbReference type="GO" id="GO:0016887">
    <property type="term" value="F:ATP hydrolysis activity"/>
    <property type="evidence" value="ECO:0007669"/>
    <property type="project" value="InterPro"/>
</dbReference>
<gene>
    <name evidence="13" type="ORF">LBW55_10910</name>
</gene>
<accession>A0AAE3NKI4</accession>
<keyword evidence="10" id="KW-1278">Translocase</keyword>
<dbReference type="SUPFAM" id="SSF52540">
    <property type="entry name" value="P-loop containing nucleoside triphosphate hydrolases"/>
    <property type="match status" value="2"/>
</dbReference>
<reference evidence="13" key="1">
    <citation type="submission" date="2021-09" db="EMBL/GenBank/DDBJ databases">
        <title>Genomic analysis of Ralstonia spp.</title>
        <authorList>
            <person name="Aburjaile F."/>
            <person name="Ariute J.C."/>
            <person name="Pais A.K.L."/>
            <person name="Albuquerque G.M.R."/>
            <person name="Silva A.M.F."/>
            <person name="Brenig B."/>
            <person name="Azevedo V."/>
            <person name="Matiuzzi M."/>
            <person name="Ramos R."/>
            <person name="Goes-Neto A."/>
            <person name="Soares S."/>
            <person name="Iseppon A.M.B."/>
            <person name="Souza E."/>
            <person name="Gama M."/>
        </authorList>
    </citation>
    <scope>NUCLEOTIDE SEQUENCE</scope>
    <source>
        <strain evidence="13">B4</strain>
    </source>
</reference>
<dbReference type="EMBL" id="JAIVEX010000005">
    <property type="protein sequence ID" value="MDB0522126.1"/>
    <property type="molecule type" value="Genomic_DNA"/>
</dbReference>
<dbReference type="InterPro" id="IPR003439">
    <property type="entry name" value="ABC_transporter-like_ATP-bd"/>
</dbReference>
<dbReference type="InterPro" id="IPR003593">
    <property type="entry name" value="AAA+_ATPase"/>
</dbReference>
<feature type="domain" description="ABC transporter" evidence="12">
    <location>
        <begin position="25"/>
        <end position="261"/>
    </location>
</feature>
<keyword evidence="3" id="KW-0813">Transport</keyword>
<evidence type="ECO:0000259" key="12">
    <source>
        <dbReference type="PROSITE" id="PS50893"/>
    </source>
</evidence>
<keyword evidence="9 13" id="KW-0067">ATP-binding</keyword>
<dbReference type="FunFam" id="3.40.50.300:FF:000127">
    <property type="entry name" value="Ribose import ATP-binding protein RbsA"/>
    <property type="match status" value="1"/>
</dbReference>
<evidence type="ECO:0000256" key="9">
    <source>
        <dbReference type="ARBA" id="ARBA00022840"/>
    </source>
</evidence>
<dbReference type="CDD" id="cd03216">
    <property type="entry name" value="ABC_Carb_Monos_I"/>
    <property type="match status" value="1"/>
</dbReference>
<keyword evidence="7" id="KW-0677">Repeat</keyword>
<dbReference type="InterPro" id="IPR050107">
    <property type="entry name" value="ABC_carbohydrate_import_ATPase"/>
</dbReference>
<dbReference type="PROSITE" id="PS50893">
    <property type="entry name" value="ABC_TRANSPORTER_2"/>
    <property type="match status" value="2"/>
</dbReference>
<dbReference type="GO" id="GO:0005524">
    <property type="term" value="F:ATP binding"/>
    <property type="evidence" value="ECO:0007669"/>
    <property type="project" value="UniProtKB-KW"/>
</dbReference>
<dbReference type="InterPro" id="IPR017871">
    <property type="entry name" value="ABC_transporter-like_CS"/>
</dbReference>
<dbReference type="Gene3D" id="3.40.50.300">
    <property type="entry name" value="P-loop containing nucleotide triphosphate hydrolases"/>
    <property type="match status" value="2"/>
</dbReference>
<keyword evidence="4" id="KW-1003">Cell membrane</keyword>
<evidence type="ECO:0000313" key="13">
    <source>
        <dbReference type="EMBL" id="MDB0522126.1"/>
    </source>
</evidence>
<evidence type="ECO:0000313" key="14">
    <source>
        <dbReference type="Proteomes" id="UP001143674"/>
    </source>
</evidence>
<evidence type="ECO:0000256" key="5">
    <source>
        <dbReference type="ARBA" id="ARBA00022519"/>
    </source>
</evidence>
<comment type="caution">
    <text evidence="13">The sequence shown here is derived from an EMBL/GenBank/DDBJ whole genome shotgun (WGS) entry which is preliminary data.</text>
</comment>
<comment type="subcellular location">
    <subcellularLocation>
        <location evidence="2">Cell inner membrane</location>
    </subcellularLocation>
    <subcellularLocation>
        <location evidence="1">Cell membrane</location>
        <topology evidence="1">Peripheral membrane protein</topology>
    </subcellularLocation>
</comment>
<evidence type="ECO:0000256" key="3">
    <source>
        <dbReference type="ARBA" id="ARBA00022448"/>
    </source>
</evidence>
<feature type="domain" description="ABC transporter" evidence="12">
    <location>
        <begin position="271"/>
        <end position="515"/>
    </location>
</feature>
<dbReference type="PANTHER" id="PTHR43790:SF9">
    <property type="entry name" value="GALACTOFURANOSE TRANSPORTER ATP-BINDING PROTEIN YTFR"/>
    <property type="match status" value="1"/>
</dbReference>
<keyword evidence="6" id="KW-0762">Sugar transport</keyword>
<dbReference type="Pfam" id="PF00005">
    <property type="entry name" value="ABC_tran"/>
    <property type="match status" value="2"/>
</dbReference>
<dbReference type="CDD" id="cd03215">
    <property type="entry name" value="ABC_Carb_Monos_II"/>
    <property type="match status" value="1"/>
</dbReference>
<evidence type="ECO:0000256" key="11">
    <source>
        <dbReference type="ARBA" id="ARBA00023136"/>
    </source>
</evidence>
<evidence type="ECO:0000256" key="4">
    <source>
        <dbReference type="ARBA" id="ARBA00022475"/>
    </source>
</evidence>
<protein>
    <submittedName>
        <fullName evidence="13">Sugar ABC transporter ATP-binding protein</fullName>
    </submittedName>
</protein>
<keyword evidence="5" id="KW-0997">Cell inner membrane</keyword>
<dbReference type="FunFam" id="3.40.50.300:FF:000126">
    <property type="entry name" value="Galactose/methyl galactoside import ATP-binding protein MglA"/>
    <property type="match status" value="1"/>
</dbReference>
<evidence type="ECO:0000256" key="1">
    <source>
        <dbReference type="ARBA" id="ARBA00004202"/>
    </source>
</evidence>
<dbReference type="Proteomes" id="UP001143674">
    <property type="component" value="Unassembled WGS sequence"/>
</dbReference>
<dbReference type="GO" id="GO:0015749">
    <property type="term" value="P:monosaccharide transmembrane transport"/>
    <property type="evidence" value="ECO:0007669"/>
    <property type="project" value="UniProtKB-ARBA"/>
</dbReference>
<dbReference type="PROSITE" id="PS00211">
    <property type="entry name" value="ABC_TRANSPORTER_1"/>
    <property type="match status" value="1"/>
</dbReference>
<name>A0AAE3NKI4_RALSL</name>
<keyword evidence="8" id="KW-0547">Nucleotide-binding</keyword>
<sequence length="519" mass="56340">MPMTLSPLAPPPDTAVPAAARDALLHASGLCKAFAGVTALDNVGLSVHAGRVHALMGENGAGKSTMMKILSGVYLADRGALYKHGRPLQLRSPRDALRHGIAMIHQELNLLPDMTVAENIWIGREPRNPLGLVDHGELRRRTAQLLSRLEIHIDPDTELGDLSIASRQMIEIAKAVSCESDLLIMDEPTSAITDREVEHLFRIIAELKRAGKAIIYITHKMDEVFRIADDVSVLRDGRYVAGGPANGFDHAALITAMVGRELSEIYPKVDVAPGEVVLAVRGLTRRGVYRDVSFEVRAGEVLGVAGLMGSGRTEVMESLFGIVPADAGEVHLDGARVQLRHPGDAIARGMAFLTEDRKKSGAFLSLSVGCNMEISALGRHCTAGFVRQHEMTRKCEAMRRQLRIKTPSLDEAIENLSGGNQQKVLIARWLLNDPRVLILDEPTRGIDIGAKAEIYRLIGMLAQSGVAIIMVSSELPEVMGMSDRILVMHQGSVGGLLVRPDFSQERIMALASGVRTFDL</sequence>
<proteinExistence type="predicted"/>
<dbReference type="AlphaFoldDB" id="A0AAE3NKI4"/>